<keyword evidence="3" id="KW-0808">Transferase</keyword>
<gene>
    <name evidence="3" type="ORF">B0O44_10218</name>
</gene>
<feature type="transmembrane region" description="Helical" evidence="1">
    <location>
        <begin position="50"/>
        <end position="68"/>
    </location>
</feature>
<reference evidence="3 4" key="1">
    <citation type="submission" date="2018-06" db="EMBL/GenBank/DDBJ databases">
        <title>Genomic Encyclopedia of Archaeal and Bacterial Type Strains, Phase II (KMG-II): from individual species to whole genera.</title>
        <authorList>
            <person name="Goeker M."/>
        </authorList>
    </citation>
    <scope>NUCLEOTIDE SEQUENCE [LARGE SCALE GENOMIC DNA]</scope>
    <source>
        <strain evidence="3 4">DSM 27372</strain>
    </source>
</reference>
<dbReference type="GO" id="GO:0016740">
    <property type="term" value="F:transferase activity"/>
    <property type="evidence" value="ECO:0007669"/>
    <property type="project" value="UniProtKB-KW"/>
</dbReference>
<protein>
    <submittedName>
        <fullName evidence="3">Glucan phosphoethanolaminetransferase (Alkaline phosphatase superfamily)</fullName>
    </submittedName>
</protein>
<evidence type="ECO:0000259" key="2">
    <source>
        <dbReference type="Pfam" id="PF00884"/>
    </source>
</evidence>
<feature type="transmembrane region" description="Helical" evidence="1">
    <location>
        <begin position="106"/>
        <end position="125"/>
    </location>
</feature>
<feature type="domain" description="Sulfatase N-terminal" evidence="2">
    <location>
        <begin position="185"/>
        <end position="422"/>
    </location>
</feature>
<keyword evidence="1" id="KW-0812">Transmembrane</keyword>
<dbReference type="InterPro" id="IPR000917">
    <property type="entry name" value="Sulfatase_N"/>
</dbReference>
<evidence type="ECO:0000256" key="1">
    <source>
        <dbReference type="SAM" id="Phobius"/>
    </source>
</evidence>
<dbReference type="SUPFAM" id="SSF53649">
    <property type="entry name" value="Alkaline phosphatase-like"/>
    <property type="match status" value="1"/>
</dbReference>
<accession>A0A318UV24</accession>
<feature type="transmembrane region" description="Helical" evidence="1">
    <location>
        <begin position="75"/>
        <end position="94"/>
    </location>
</feature>
<comment type="caution">
    <text evidence="3">The sequence shown here is derived from an EMBL/GenBank/DDBJ whole genome shotgun (WGS) entry which is preliminary data.</text>
</comment>
<keyword evidence="4" id="KW-1185">Reference proteome</keyword>
<keyword evidence="1" id="KW-1133">Transmembrane helix</keyword>
<feature type="transmembrane region" description="Helical" evidence="1">
    <location>
        <begin position="137"/>
        <end position="157"/>
    </location>
</feature>
<organism evidence="3 4">
    <name type="scientific">Pedobacter nutrimenti</name>
    <dbReference type="NCBI Taxonomy" id="1241337"/>
    <lineage>
        <taxon>Bacteria</taxon>
        <taxon>Pseudomonadati</taxon>
        <taxon>Bacteroidota</taxon>
        <taxon>Sphingobacteriia</taxon>
        <taxon>Sphingobacteriales</taxon>
        <taxon>Sphingobacteriaceae</taxon>
        <taxon>Pedobacter</taxon>
    </lineage>
</organism>
<name>A0A318UV24_9SPHI</name>
<evidence type="ECO:0000313" key="3">
    <source>
        <dbReference type="EMBL" id="PYF75469.1"/>
    </source>
</evidence>
<proteinExistence type="predicted"/>
<evidence type="ECO:0000313" key="4">
    <source>
        <dbReference type="Proteomes" id="UP000248198"/>
    </source>
</evidence>
<dbReference type="Gene3D" id="3.40.720.10">
    <property type="entry name" value="Alkaline Phosphatase, subunit A"/>
    <property type="match status" value="1"/>
</dbReference>
<dbReference type="OrthoDB" id="681113at2"/>
<dbReference type="Pfam" id="PF00884">
    <property type="entry name" value="Sulfatase"/>
    <property type="match status" value="1"/>
</dbReference>
<feature type="transmembrane region" description="Helical" evidence="1">
    <location>
        <begin position="23"/>
        <end position="44"/>
    </location>
</feature>
<keyword evidence="1" id="KW-0472">Membrane</keyword>
<sequence length="462" mass="54184">MQKFVKKIISMGEKIKKWLGRPIYIYLFGLFFLIYKTSLCFIFFDPLVFVFFLFGYCSINYIIILILKRLNLYKYGVLWILLLWICVLFTYPIVLTLENFINPVLIRFRYFLSIIVLLTFLIYQIKKRISPKKTRAINYVLNTFTLILTGSVLFSGLNSAIKEQKNYTNLQNKKAPSIEVKNKKDLIWILLDEYASPNSLKSQFNFHNPLTDSLSSKNFYIFNTIFSRNDTTIHSLSSLFNLDDSIPNQNFTYAANKLIHSLWIKKLKQDGYNFTNLDFLNIGAEPKFQHLRIFPDNYIDQILNETLIAGLWDKFKGNTMPFDNYNQNIIQKLPSILHQKHKQPNFLWIHLLIPHPPFYRDANGNLNKNPVDDPSKFPPSEVIKQYTGYVSYANKVVLNILNQIPDWKNKVIVISGDHGARMLIPPNDPRRKQPFAAIYYQGMDTTALSKIKYLQQIPFHLH</sequence>
<dbReference type="EMBL" id="QKLU01000002">
    <property type="protein sequence ID" value="PYF75469.1"/>
    <property type="molecule type" value="Genomic_DNA"/>
</dbReference>
<dbReference type="InterPro" id="IPR017850">
    <property type="entry name" value="Alkaline_phosphatase_core_sf"/>
</dbReference>
<dbReference type="Proteomes" id="UP000248198">
    <property type="component" value="Unassembled WGS sequence"/>
</dbReference>
<dbReference type="AlphaFoldDB" id="A0A318UV24"/>